<gene>
    <name evidence="2" type="ORF">DF222_08585</name>
</gene>
<comment type="caution">
    <text evidence="2">The sequence shown here is derived from an EMBL/GenBank/DDBJ whole genome shotgun (WGS) entry which is preliminary data.</text>
</comment>
<dbReference type="EMBL" id="QEEZ01000016">
    <property type="protein sequence ID" value="PWC01225.1"/>
    <property type="molecule type" value="Genomic_DNA"/>
</dbReference>
<sequence length="94" mass="10433">MRQQMELNARIDTTEEAGSITAPTLIVAGRDDLMVPRHHSQELFGLIENSRYTEFQSGHMVVLERPAELIHAAEIFFDDPEAVPAGTEIPATNS</sequence>
<organism evidence="2 3">
    <name type="scientific">Corynebacterium yudongzhengii</name>
    <dbReference type="NCBI Taxonomy" id="2080740"/>
    <lineage>
        <taxon>Bacteria</taxon>
        <taxon>Bacillati</taxon>
        <taxon>Actinomycetota</taxon>
        <taxon>Actinomycetes</taxon>
        <taxon>Mycobacteriales</taxon>
        <taxon>Corynebacteriaceae</taxon>
        <taxon>Corynebacterium</taxon>
    </lineage>
</organism>
<dbReference type="InterPro" id="IPR000073">
    <property type="entry name" value="AB_hydrolase_1"/>
</dbReference>
<dbReference type="Gene3D" id="3.40.50.1820">
    <property type="entry name" value="alpha/beta hydrolase"/>
    <property type="match status" value="1"/>
</dbReference>
<keyword evidence="3" id="KW-1185">Reference proteome</keyword>
<protein>
    <recommendedName>
        <fullName evidence="1">AB hydrolase-1 domain-containing protein</fullName>
    </recommendedName>
</protein>
<feature type="domain" description="AB hydrolase-1" evidence="1">
    <location>
        <begin position="16"/>
        <end position="66"/>
    </location>
</feature>
<accession>A0A2U1T5I2</accession>
<dbReference type="GO" id="GO:0003824">
    <property type="term" value="F:catalytic activity"/>
    <property type="evidence" value="ECO:0007669"/>
    <property type="project" value="UniProtKB-ARBA"/>
</dbReference>
<dbReference type="AlphaFoldDB" id="A0A2U1T5I2"/>
<reference evidence="3" key="1">
    <citation type="submission" date="2018-04" db="EMBL/GenBank/DDBJ databases">
        <authorList>
            <person name="Liu S."/>
            <person name="Wang Z."/>
            <person name="Li J."/>
        </authorList>
    </citation>
    <scope>NUCLEOTIDE SEQUENCE [LARGE SCALE GENOMIC DNA]</scope>
    <source>
        <strain evidence="3">2189</strain>
    </source>
</reference>
<dbReference type="SUPFAM" id="SSF53474">
    <property type="entry name" value="alpha/beta-Hydrolases"/>
    <property type="match status" value="1"/>
</dbReference>
<dbReference type="Pfam" id="PF00561">
    <property type="entry name" value="Abhydrolase_1"/>
    <property type="match status" value="1"/>
</dbReference>
<proteinExistence type="predicted"/>
<dbReference type="InterPro" id="IPR029058">
    <property type="entry name" value="AB_hydrolase_fold"/>
</dbReference>
<dbReference type="Proteomes" id="UP000244989">
    <property type="component" value="Unassembled WGS sequence"/>
</dbReference>
<evidence type="ECO:0000313" key="3">
    <source>
        <dbReference type="Proteomes" id="UP000244989"/>
    </source>
</evidence>
<evidence type="ECO:0000313" key="2">
    <source>
        <dbReference type="EMBL" id="PWC01225.1"/>
    </source>
</evidence>
<name>A0A2U1T5I2_9CORY</name>
<evidence type="ECO:0000259" key="1">
    <source>
        <dbReference type="Pfam" id="PF00561"/>
    </source>
</evidence>